<keyword evidence="3" id="KW-1185">Reference proteome</keyword>
<sequence>MKFLFLFWRFFLGSFAFEITKTCPDLDLGTECDASCRFEFIQCRENCADAICENECVATYTACSAGCPCYSNCPDGCENCEHPICYCKSPQIDNPNYQRCVKDARDEFDECVEDCSAAQTCFESCFEFFQNATDKCPCMSACPNGCPCDGQPGYHCEPFITHICQRTTENWSTFPSYVISADGQFKEDRFYFQPETDKQNYLETTLHASLNGIIYLFGGKSNRKKIAKIDGCTIEELPVVLTYNYDHHSSIVTVPTNPNEIMLCAGRDQISGPYTVCEDFDGERTVVSPFTLNSEHDTGCMALYQNLYPIIIGGGPNSHPLSDKVEMLGLSGWHYEANHPRALRSMACIAFEDGTLTIGGDLTVDNIQDRNFINDVYHFVNGVWKFAGKLQQPIGMPSVIAFDDYFISFSGFHSNFTGEYPVERANWNGTHVTSTTILTTHEYECHKPILFESAPDVCSDSCDDLCQDFCFPTVEL</sequence>
<evidence type="ECO:0000313" key="3">
    <source>
        <dbReference type="Proteomes" id="UP001158576"/>
    </source>
</evidence>
<reference evidence="2 3" key="1">
    <citation type="submission" date="2021-04" db="EMBL/GenBank/DDBJ databases">
        <authorList>
            <person name="Bliznina A."/>
        </authorList>
    </citation>
    <scope>NUCLEOTIDE SEQUENCE [LARGE SCALE GENOMIC DNA]</scope>
</reference>
<keyword evidence="1" id="KW-0732">Signal</keyword>
<dbReference type="Gene3D" id="2.120.10.80">
    <property type="entry name" value="Kelch-type beta propeller"/>
    <property type="match status" value="1"/>
</dbReference>
<name>A0ABN7SSU9_OIKDI</name>
<dbReference type="Proteomes" id="UP001158576">
    <property type="component" value="Chromosome 1"/>
</dbReference>
<protein>
    <submittedName>
        <fullName evidence="2">Oidioi.mRNA.OKI2018_I69.chr1.g1664.t1.cds</fullName>
    </submittedName>
</protein>
<dbReference type="InterPro" id="IPR015915">
    <property type="entry name" value="Kelch-typ_b-propeller"/>
</dbReference>
<dbReference type="EMBL" id="OU015566">
    <property type="protein sequence ID" value="CAG5104912.1"/>
    <property type="molecule type" value="Genomic_DNA"/>
</dbReference>
<dbReference type="SUPFAM" id="SSF117281">
    <property type="entry name" value="Kelch motif"/>
    <property type="match status" value="1"/>
</dbReference>
<feature type="chain" id="PRO_5046929053" evidence="1">
    <location>
        <begin position="17"/>
        <end position="476"/>
    </location>
</feature>
<organism evidence="2 3">
    <name type="scientific">Oikopleura dioica</name>
    <name type="common">Tunicate</name>
    <dbReference type="NCBI Taxonomy" id="34765"/>
    <lineage>
        <taxon>Eukaryota</taxon>
        <taxon>Metazoa</taxon>
        <taxon>Chordata</taxon>
        <taxon>Tunicata</taxon>
        <taxon>Appendicularia</taxon>
        <taxon>Copelata</taxon>
        <taxon>Oikopleuridae</taxon>
        <taxon>Oikopleura</taxon>
    </lineage>
</organism>
<feature type="signal peptide" evidence="1">
    <location>
        <begin position="1"/>
        <end position="16"/>
    </location>
</feature>
<proteinExistence type="predicted"/>
<evidence type="ECO:0000256" key="1">
    <source>
        <dbReference type="SAM" id="SignalP"/>
    </source>
</evidence>
<evidence type="ECO:0000313" key="2">
    <source>
        <dbReference type="EMBL" id="CAG5104912.1"/>
    </source>
</evidence>
<accession>A0ABN7SSU9</accession>
<gene>
    <name evidence="2" type="ORF">OKIOD_LOCUS10429</name>
</gene>